<feature type="region of interest" description="Disordered" evidence="1">
    <location>
        <begin position="83"/>
        <end position="103"/>
    </location>
</feature>
<name>A0AAV1YPZ6_LUPLU</name>
<protein>
    <submittedName>
        <fullName evidence="3">Uncharacterized protein</fullName>
    </submittedName>
</protein>
<dbReference type="AlphaFoldDB" id="A0AAV1YPZ6"/>
<feature type="region of interest" description="Disordered" evidence="1">
    <location>
        <begin position="395"/>
        <end position="419"/>
    </location>
</feature>
<accession>A0AAV1YPZ6</accession>
<evidence type="ECO:0000256" key="2">
    <source>
        <dbReference type="SAM" id="Phobius"/>
    </source>
</evidence>
<keyword evidence="4" id="KW-1185">Reference proteome</keyword>
<feature type="compositionally biased region" description="Low complexity" evidence="1">
    <location>
        <begin position="711"/>
        <end position="723"/>
    </location>
</feature>
<keyword evidence="2" id="KW-0812">Transmembrane</keyword>
<feature type="compositionally biased region" description="Polar residues" evidence="1">
    <location>
        <begin position="929"/>
        <end position="939"/>
    </location>
</feature>
<proteinExistence type="predicted"/>
<feature type="transmembrane region" description="Helical" evidence="2">
    <location>
        <begin position="30"/>
        <end position="47"/>
    </location>
</feature>
<feature type="compositionally biased region" description="Basic and acidic residues" evidence="1">
    <location>
        <begin position="811"/>
        <end position="824"/>
    </location>
</feature>
<dbReference type="EMBL" id="CAXHTB010000026">
    <property type="protein sequence ID" value="CAL0335020.1"/>
    <property type="molecule type" value="Genomic_DNA"/>
</dbReference>
<feature type="compositionally biased region" description="Low complexity" evidence="1">
    <location>
        <begin position="869"/>
        <end position="878"/>
    </location>
</feature>
<gene>
    <name evidence="3" type="ORF">LLUT_LOCUS36080</name>
</gene>
<feature type="compositionally biased region" description="Polar residues" evidence="1">
    <location>
        <begin position="963"/>
        <end position="984"/>
    </location>
</feature>
<feature type="compositionally biased region" description="Acidic residues" evidence="1">
    <location>
        <begin position="178"/>
        <end position="199"/>
    </location>
</feature>
<feature type="region of interest" description="Disordered" evidence="1">
    <location>
        <begin position="963"/>
        <end position="1024"/>
    </location>
</feature>
<feature type="region of interest" description="Disordered" evidence="1">
    <location>
        <begin position="802"/>
        <end position="950"/>
    </location>
</feature>
<feature type="compositionally biased region" description="Basic and acidic residues" evidence="1">
    <location>
        <begin position="83"/>
        <end position="98"/>
    </location>
</feature>
<keyword evidence="2" id="KW-0472">Membrane</keyword>
<feature type="compositionally biased region" description="Basic and acidic residues" evidence="1">
    <location>
        <begin position="407"/>
        <end position="419"/>
    </location>
</feature>
<feature type="compositionally biased region" description="Basic and acidic residues" evidence="1">
    <location>
        <begin position="907"/>
        <end position="927"/>
    </location>
</feature>
<feature type="compositionally biased region" description="Basic and acidic residues" evidence="1">
    <location>
        <begin position="997"/>
        <end position="1009"/>
    </location>
</feature>
<comment type="caution">
    <text evidence="3">The sequence shown here is derived from an EMBL/GenBank/DDBJ whole genome shotgun (WGS) entry which is preliminary data.</text>
</comment>
<dbReference type="PANTHER" id="PTHR33870:SF16">
    <property type="entry name" value="PROTEIN, PUTATIVE-RELATED"/>
    <property type="match status" value="1"/>
</dbReference>
<feature type="compositionally biased region" description="Basic and acidic residues" evidence="1">
    <location>
        <begin position="344"/>
        <end position="356"/>
    </location>
</feature>
<evidence type="ECO:0000313" key="3">
    <source>
        <dbReference type="EMBL" id="CAL0335020.1"/>
    </source>
</evidence>
<feature type="compositionally biased region" description="Basic and acidic residues" evidence="1">
    <location>
        <begin position="940"/>
        <end position="950"/>
    </location>
</feature>
<evidence type="ECO:0000313" key="4">
    <source>
        <dbReference type="Proteomes" id="UP001497480"/>
    </source>
</evidence>
<dbReference type="PANTHER" id="PTHR33870">
    <property type="entry name" value="CARDIOMYOPATHY-ASSOCIATED PROTEIN"/>
    <property type="match status" value="1"/>
</dbReference>
<keyword evidence="2" id="KW-1133">Transmembrane helix</keyword>
<feature type="region of interest" description="Disordered" evidence="1">
    <location>
        <begin position="156"/>
        <end position="205"/>
    </location>
</feature>
<feature type="region of interest" description="Disordered" evidence="1">
    <location>
        <begin position="708"/>
        <end position="734"/>
    </location>
</feature>
<organism evidence="3 4">
    <name type="scientific">Lupinus luteus</name>
    <name type="common">European yellow lupine</name>
    <dbReference type="NCBI Taxonomy" id="3873"/>
    <lineage>
        <taxon>Eukaryota</taxon>
        <taxon>Viridiplantae</taxon>
        <taxon>Streptophyta</taxon>
        <taxon>Embryophyta</taxon>
        <taxon>Tracheophyta</taxon>
        <taxon>Spermatophyta</taxon>
        <taxon>Magnoliopsida</taxon>
        <taxon>eudicotyledons</taxon>
        <taxon>Gunneridae</taxon>
        <taxon>Pentapetalae</taxon>
        <taxon>rosids</taxon>
        <taxon>fabids</taxon>
        <taxon>Fabales</taxon>
        <taxon>Fabaceae</taxon>
        <taxon>Papilionoideae</taxon>
        <taxon>50 kb inversion clade</taxon>
        <taxon>genistoids sensu lato</taxon>
        <taxon>core genistoids</taxon>
        <taxon>Genisteae</taxon>
        <taxon>Lupinus</taxon>
    </lineage>
</organism>
<reference evidence="3 4" key="1">
    <citation type="submission" date="2024-03" db="EMBL/GenBank/DDBJ databases">
        <authorList>
            <person name="Martinez-Hernandez J."/>
        </authorList>
    </citation>
    <scope>NUCLEOTIDE SEQUENCE [LARGE SCALE GENOMIC DNA]</scope>
</reference>
<feature type="compositionally biased region" description="Basic and acidic residues" evidence="1">
    <location>
        <begin position="834"/>
        <end position="847"/>
    </location>
</feature>
<feature type="compositionally biased region" description="Basic and acidic residues" evidence="1">
    <location>
        <begin position="854"/>
        <end position="866"/>
    </location>
</feature>
<sequence>MGLNVHRFLLPLCKFVQVSAKSSYTFLQKHPLVSGVLLFFFILYLFLSYIYSFLAYLSPFLVCASIFVRIFWSSEKTELKYAKKKDDDKREKKRDEPKYQNTSNDIERRDLLRKYPSQNATSRMGNVRGKKWDEYGGLEENAKDLSEVFQKGFTKSNKEDKAHRRKTLRSEPSMIDLVEMDNEKIEDEDDDDDDEDVRSEEDRNKAIEWNEDDQKNLMVLGFSEMEKNKRLESLIARRREGKLMKMQLENGIIDKKSIAPNHIAPLFIAQSNALDSPNNFEGLEIPGSAPSYIPRSPYDILEDNYEDRPYITRDNFDQEFVFNQRDKAFCRHESFSLGFTIPSESKENNGARDHNSFHSRRKYSDRLAYPRSRWLSDKGNHDWLIDQLLYTEGSGFQADNAPTEGEETTHEENEQCKMNMDDKVENSQETKYMSDHTNEQGLIPNASYVETSRVSDKLGLRFRVPHQRFLKFPISTSSTLNEEHIPSPFDKKHDLFSKYRHICHTPTYSIASDLQVEVSEVGSSASTIEEIGETNSTSDRDSIVYDGDIDRNVSSGSGELWEASFNGRGEAQGVSAEGNNNSTMDITSPICQRQIDEENVAGVSSFFSKNDMLDDTPTYAINRDHIFDYMQHSVGEIEAPQSSNSPQKGFIDSSVDYLPNETDSEKLEEWNMLSQNFINEAEINNDMNNSTTTDQDNTQNSLLVLQESNDEASTSSVASSPRSVLPDPLSPVNNQQMHIGAQQYNIEDVSQETLNNEPLFDTMPQYIQTLMDDTIDESLHVDFNHSQEHTNSSENSIEETNIFGNTNDSEANNKEEHDNLKGEENSEGNSTHQIRQETHVESTRLVEETTSEDMFEKSRELVEDKVPLSSPTTESPSEFHTENIPQISIRQEADAEPSINAEADMENYSKSESKELVDDEPEKEKLNEVNISEAQQTHSKSVEENSDKSDIVNSTEAIEQQMNKNETLVASKSVEESGNVSNITEMKEPEVLLENVNEPKPEKPKDSLENGHIQGDLTEMVEND</sequence>
<dbReference type="Proteomes" id="UP001497480">
    <property type="component" value="Unassembled WGS sequence"/>
</dbReference>
<feature type="region of interest" description="Disordered" evidence="1">
    <location>
        <begin position="342"/>
        <end position="361"/>
    </location>
</feature>
<evidence type="ECO:0000256" key="1">
    <source>
        <dbReference type="SAM" id="MobiDB-lite"/>
    </source>
</evidence>